<dbReference type="Gene3D" id="1.25.40.20">
    <property type="entry name" value="Ankyrin repeat-containing domain"/>
    <property type="match status" value="2"/>
</dbReference>
<evidence type="ECO:0000256" key="4">
    <source>
        <dbReference type="SAM" id="MobiDB-lite"/>
    </source>
</evidence>
<dbReference type="Pfam" id="PF12796">
    <property type="entry name" value="Ank_2"/>
    <property type="match status" value="1"/>
</dbReference>
<dbReference type="EnsemblProtists" id="PYU1_T000046">
    <property type="protein sequence ID" value="PYU1_T000046"/>
    <property type="gene ID" value="PYU1_G000046"/>
</dbReference>
<dbReference type="HOGENOM" id="CLU_337257_0_0_1"/>
<dbReference type="STRING" id="431595.K3W505"/>
<protein>
    <submittedName>
        <fullName evidence="5">Uncharacterized protein</fullName>
    </submittedName>
</protein>
<sequence length="845" mass="90876">MRTTRKSIEERGSKATAAKKTRAHGHHDSGDEESEEEFTTEEFEVELDDTSAWAMNFYDCASEGDFAFLKQILDDGKVDVNNVDVDGFTALMIAAAEGHKEIVMELLQRGADVANGDAEIVEAICKKDQRYVDCWNINADTPLIWACIEGRVESVRVLLSYNADVNVVNQYGATTLICSVMIGEDPEEDESDDARSEIIKMLLAKNPKLVNFQDREGSTAMHLAASCGYLECMKTLLAHGADITLRNAIGQTPLEEAEQTGLVESDVCVEHLRGIWQNLEEEAAARMMMMLEMEEQTARGRSSTATNSNANGGQSSSSNTKKNKKKNKKAKRKAAKQQTAVNGTSVTEAGRKSESNDAGGSSGGESSDEDEKQDVAAADANVPTQEAVSSMTDEIGTTVGEATELPEESSAVGVSGVWMTVGKKHKVTAPPVAAQEGTVASTSVAQEPADTNAPSTSASVSATSKVAPFNARRKYKARNEANGGASNREVKIAAVSRSTVNDTTGNQHARVRTHASPHRRLASSVANAGSTGQPTPPYSATLIFSSSSSSLYASAAFSSSNGTKTQERVRSHLNAAASPWRSGFGSSSSTYGSMSSGSVPDAVSSSPYAFGNRMLWKHSQRVSVNQLAVEAKDKWVSRLHLANENVSEAIGYLACGLCGELVNENLQCNATVNGSACTQLYCGMCLMKTLATTGGVSLKCVKCHQFLKQDEMKPNHFAQAQAASLGLSSSSHHMNANMQDAESYFYTMEEMKHTLETSIPQAAIVELNPFHLTPGSDLSVLSNGQLEILEQAHQLALTQIMEMRIANARAQERLQIEEWMKTQRDIMHFAAMAAATTTDSSQLDQ</sequence>
<dbReference type="eggNOG" id="KOG0502">
    <property type="taxonomic scope" value="Eukaryota"/>
</dbReference>
<dbReference type="EMBL" id="GL376636">
    <property type="status" value="NOT_ANNOTATED_CDS"/>
    <property type="molecule type" value="Genomic_DNA"/>
</dbReference>
<dbReference type="InParanoid" id="K3W505"/>
<feature type="region of interest" description="Disordered" evidence="4">
    <location>
        <begin position="295"/>
        <end position="374"/>
    </location>
</feature>
<keyword evidence="6" id="KW-1185">Reference proteome</keyword>
<dbReference type="PRINTS" id="PR01415">
    <property type="entry name" value="ANKYRIN"/>
</dbReference>
<feature type="compositionally biased region" description="Low complexity" evidence="4">
    <location>
        <begin position="305"/>
        <end position="320"/>
    </location>
</feature>
<reference evidence="6" key="2">
    <citation type="submission" date="2010-04" db="EMBL/GenBank/DDBJ databases">
        <authorList>
            <person name="Buell R."/>
            <person name="Hamilton J."/>
            <person name="Hostetler J."/>
        </authorList>
    </citation>
    <scope>NUCLEOTIDE SEQUENCE [LARGE SCALE GENOMIC DNA]</scope>
    <source>
        <strain evidence="6">DAOM:BR144</strain>
    </source>
</reference>
<keyword evidence="1" id="KW-0677">Repeat</keyword>
<feature type="compositionally biased region" description="Basic residues" evidence="4">
    <location>
        <begin position="321"/>
        <end position="335"/>
    </location>
</feature>
<dbReference type="SMART" id="SM00248">
    <property type="entry name" value="ANK"/>
    <property type="match status" value="4"/>
</dbReference>
<dbReference type="AlphaFoldDB" id="K3W505"/>
<evidence type="ECO:0000256" key="3">
    <source>
        <dbReference type="PROSITE-ProRule" id="PRU00023"/>
    </source>
</evidence>
<feature type="region of interest" description="Disordered" evidence="4">
    <location>
        <begin position="500"/>
        <end position="520"/>
    </location>
</feature>
<dbReference type="Pfam" id="PF13857">
    <property type="entry name" value="Ank_5"/>
    <property type="match status" value="1"/>
</dbReference>
<dbReference type="VEuPathDB" id="FungiDB:PYU1_G000046"/>
<evidence type="ECO:0000256" key="2">
    <source>
        <dbReference type="ARBA" id="ARBA00023043"/>
    </source>
</evidence>
<dbReference type="Proteomes" id="UP000019132">
    <property type="component" value="Unassembled WGS sequence"/>
</dbReference>
<evidence type="ECO:0000313" key="6">
    <source>
        <dbReference type="Proteomes" id="UP000019132"/>
    </source>
</evidence>
<dbReference type="OMA" id="WACIEGR"/>
<evidence type="ECO:0000256" key="1">
    <source>
        <dbReference type="ARBA" id="ARBA00022737"/>
    </source>
</evidence>
<dbReference type="InterPro" id="IPR036770">
    <property type="entry name" value="Ankyrin_rpt-contain_sf"/>
</dbReference>
<feature type="repeat" description="ANK" evidence="3">
    <location>
        <begin position="138"/>
        <end position="170"/>
    </location>
</feature>
<dbReference type="InterPro" id="IPR002110">
    <property type="entry name" value="Ankyrin_rpt"/>
</dbReference>
<dbReference type="PANTHER" id="PTHR24173:SF74">
    <property type="entry name" value="ANKYRIN REPEAT DOMAIN-CONTAINING PROTEIN 16"/>
    <property type="match status" value="1"/>
</dbReference>
<name>K3W505_GLOUD</name>
<dbReference type="PANTHER" id="PTHR24173">
    <property type="entry name" value="ANKYRIN REPEAT CONTAINING"/>
    <property type="match status" value="1"/>
</dbReference>
<feature type="region of interest" description="Disordered" evidence="4">
    <location>
        <begin position="1"/>
        <end position="39"/>
    </location>
</feature>
<feature type="repeat" description="ANK" evidence="3">
    <location>
        <begin position="216"/>
        <end position="248"/>
    </location>
</feature>
<feature type="compositionally biased region" description="Basic and acidic residues" evidence="4">
    <location>
        <begin position="1"/>
        <end position="13"/>
    </location>
</feature>
<feature type="compositionally biased region" description="Acidic residues" evidence="4">
    <location>
        <begin position="30"/>
        <end position="39"/>
    </location>
</feature>
<proteinExistence type="predicted"/>
<evidence type="ECO:0000313" key="5">
    <source>
        <dbReference type="EnsemblProtists" id="PYU1_T000046"/>
    </source>
</evidence>
<feature type="compositionally biased region" description="Basic residues" evidence="4">
    <location>
        <begin position="509"/>
        <end position="520"/>
    </location>
</feature>
<dbReference type="PROSITE" id="PS50088">
    <property type="entry name" value="ANK_REPEAT"/>
    <property type="match status" value="3"/>
</dbReference>
<reference evidence="6" key="1">
    <citation type="journal article" date="2010" name="Genome Biol.">
        <title>Genome sequence of the necrotrophic plant pathogen Pythium ultimum reveals original pathogenicity mechanisms and effector repertoire.</title>
        <authorList>
            <person name="Levesque C.A."/>
            <person name="Brouwer H."/>
            <person name="Cano L."/>
            <person name="Hamilton J.P."/>
            <person name="Holt C."/>
            <person name="Huitema E."/>
            <person name="Raffaele S."/>
            <person name="Robideau G.P."/>
            <person name="Thines M."/>
            <person name="Win J."/>
            <person name="Zerillo M.M."/>
            <person name="Beakes G.W."/>
            <person name="Boore J.L."/>
            <person name="Busam D."/>
            <person name="Dumas B."/>
            <person name="Ferriera S."/>
            <person name="Fuerstenberg S.I."/>
            <person name="Gachon C.M."/>
            <person name="Gaulin E."/>
            <person name="Govers F."/>
            <person name="Grenville-Briggs L."/>
            <person name="Horner N."/>
            <person name="Hostetler J."/>
            <person name="Jiang R.H."/>
            <person name="Johnson J."/>
            <person name="Krajaejun T."/>
            <person name="Lin H."/>
            <person name="Meijer H.J."/>
            <person name="Moore B."/>
            <person name="Morris P."/>
            <person name="Phuntmart V."/>
            <person name="Puiu D."/>
            <person name="Shetty J."/>
            <person name="Stajich J.E."/>
            <person name="Tripathy S."/>
            <person name="Wawra S."/>
            <person name="van West P."/>
            <person name="Whitty B.R."/>
            <person name="Coutinho P.M."/>
            <person name="Henrissat B."/>
            <person name="Martin F."/>
            <person name="Thomas P.D."/>
            <person name="Tyler B.M."/>
            <person name="De Vries R.P."/>
            <person name="Kamoun S."/>
            <person name="Yandell M."/>
            <person name="Tisserat N."/>
            <person name="Buell C.R."/>
        </authorList>
    </citation>
    <scope>NUCLEOTIDE SEQUENCE</scope>
    <source>
        <strain evidence="6">DAOM:BR144</strain>
    </source>
</reference>
<dbReference type="SUPFAM" id="SSF57850">
    <property type="entry name" value="RING/U-box"/>
    <property type="match status" value="1"/>
</dbReference>
<reference evidence="5" key="3">
    <citation type="submission" date="2015-02" db="UniProtKB">
        <authorList>
            <consortium name="EnsemblProtists"/>
        </authorList>
    </citation>
    <scope>IDENTIFICATION</scope>
    <source>
        <strain evidence="5">DAOM BR144</strain>
    </source>
</reference>
<organism evidence="5 6">
    <name type="scientific">Globisporangium ultimum (strain ATCC 200006 / CBS 805.95 / DAOM BR144)</name>
    <name type="common">Pythium ultimum</name>
    <dbReference type="NCBI Taxonomy" id="431595"/>
    <lineage>
        <taxon>Eukaryota</taxon>
        <taxon>Sar</taxon>
        <taxon>Stramenopiles</taxon>
        <taxon>Oomycota</taxon>
        <taxon>Peronosporomycetes</taxon>
        <taxon>Pythiales</taxon>
        <taxon>Pythiaceae</taxon>
        <taxon>Globisporangium</taxon>
    </lineage>
</organism>
<keyword evidence="2 3" id="KW-0040">ANK repeat</keyword>
<dbReference type="PROSITE" id="PS50297">
    <property type="entry name" value="ANK_REP_REGION"/>
    <property type="match status" value="3"/>
</dbReference>
<feature type="repeat" description="ANK" evidence="3">
    <location>
        <begin position="86"/>
        <end position="118"/>
    </location>
</feature>
<dbReference type="SUPFAM" id="SSF48403">
    <property type="entry name" value="Ankyrin repeat"/>
    <property type="match status" value="1"/>
</dbReference>
<accession>K3W505</accession>
<feature type="region of interest" description="Disordered" evidence="4">
    <location>
        <begin position="443"/>
        <end position="465"/>
    </location>
</feature>
<feature type="compositionally biased region" description="Low complexity" evidence="4">
    <location>
        <begin position="453"/>
        <end position="465"/>
    </location>
</feature>